<feature type="region of interest" description="Disordered" evidence="1">
    <location>
        <begin position="1"/>
        <end position="31"/>
    </location>
</feature>
<evidence type="ECO:0000256" key="1">
    <source>
        <dbReference type="SAM" id="MobiDB-lite"/>
    </source>
</evidence>
<protein>
    <submittedName>
        <fullName evidence="2">Uncharacterized protein</fullName>
    </submittedName>
</protein>
<proteinExistence type="predicted"/>
<dbReference type="AlphaFoldDB" id="A0A2V5KBJ7"/>
<keyword evidence="3" id="KW-1185">Reference proteome</keyword>
<organism evidence="2 3">
    <name type="scientific">Paenibacillus flagellatus</name>
    <dbReference type="NCBI Taxonomy" id="2211139"/>
    <lineage>
        <taxon>Bacteria</taxon>
        <taxon>Bacillati</taxon>
        <taxon>Bacillota</taxon>
        <taxon>Bacilli</taxon>
        <taxon>Bacillales</taxon>
        <taxon>Paenibacillaceae</taxon>
        <taxon>Paenibacillus</taxon>
    </lineage>
</organism>
<dbReference type="EMBL" id="QJVJ01000001">
    <property type="protein sequence ID" value="PYI56925.1"/>
    <property type="molecule type" value="Genomic_DNA"/>
</dbReference>
<feature type="compositionally biased region" description="Polar residues" evidence="1">
    <location>
        <begin position="1"/>
        <end position="17"/>
    </location>
</feature>
<accession>A0A2V5KBJ7</accession>
<name>A0A2V5KBJ7_9BACL</name>
<comment type="caution">
    <text evidence="2">The sequence shown here is derived from an EMBL/GenBank/DDBJ whole genome shotgun (WGS) entry which is preliminary data.</text>
</comment>
<gene>
    <name evidence="2" type="ORF">DLM86_00285</name>
</gene>
<sequence length="72" mass="8287">MNNSHWTRIQPFAQNGQVEPAKTGTTGEWLGHGLRTVNNRLMGGRRKNRVVSEYDIRQHREQLFKVSGARRG</sequence>
<reference evidence="2 3" key="1">
    <citation type="submission" date="2018-05" db="EMBL/GenBank/DDBJ databases">
        <title>Paenibacillus flagellatus sp. nov., isolated from selenium mineral soil.</title>
        <authorList>
            <person name="Dai X."/>
        </authorList>
    </citation>
    <scope>NUCLEOTIDE SEQUENCE [LARGE SCALE GENOMIC DNA]</scope>
    <source>
        <strain evidence="2 3">DXL2</strain>
    </source>
</reference>
<dbReference type="Proteomes" id="UP000247476">
    <property type="component" value="Unassembled WGS sequence"/>
</dbReference>
<evidence type="ECO:0000313" key="2">
    <source>
        <dbReference type="EMBL" id="PYI56925.1"/>
    </source>
</evidence>
<evidence type="ECO:0000313" key="3">
    <source>
        <dbReference type="Proteomes" id="UP000247476"/>
    </source>
</evidence>